<dbReference type="GO" id="GO:0005886">
    <property type="term" value="C:plasma membrane"/>
    <property type="evidence" value="ECO:0007669"/>
    <property type="project" value="UniProtKB-SubCell"/>
</dbReference>
<evidence type="ECO:0000256" key="2">
    <source>
        <dbReference type="ARBA" id="ARBA00022475"/>
    </source>
</evidence>
<dbReference type="InterPro" id="IPR019108">
    <property type="entry name" value="Caa3_assmbl_CtaG-rel"/>
</dbReference>
<keyword evidence="2" id="KW-1003">Cell membrane</keyword>
<dbReference type="EMBL" id="CP016773">
    <property type="protein sequence ID" value="ASY15438.1"/>
    <property type="molecule type" value="Genomic_DNA"/>
</dbReference>
<dbReference type="OrthoDB" id="5241646at2"/>
<dbReference type="KEGG" id="psuf:A1sIA56_00580"/>
<evidence type="ECO:0000256" key="5">
    <source>
        <dbReference type="ARBA" id="ARBA00023136"/>
    </source>
</evidence>
<feature type="transmembrane region" description="Helical" evidence="6">
    <location>
        <begin position="60"/>
        <end position="86"/>
    </location>
</feature>
<feature type="transmembrane region" description="Helical" evidence="6">
    <location>
        <begin position="158"/>
        <end position="183"/>
    </location>
</feature>
<dbReference type="Proteomes" id="UP000217215">
    <property type="component" value="Chromosome"/>
</dbReference>
<feature type="transmembrane region" description="Helical" evidence="6">
    <location>
        <begin position="106"/>
        <end position="124"/>
    </location>
</feature>
<keyword evidence="3 6" id="KW-0812">Transmembrane</keyword>
<dbReference type="PANTHER" id="PTHR34820">
    <property type="entry name" value="INNER MEMBRANE PROTEIN YEBZ"/>
    <property type="match status" value="1"/>
</dbReference>
<feature type="transmembrane region" description="Helical" evidence="6">
    <location>
        <begin position="436"/>
        <end position="461"/>
    </location>
</feature>
<evidence type="ECO:0000256" key="3">
    <source>
        <dbReference type="ARBA" id="ARBA00022692"/>
    </source>
</evidence>
<dbReference type="Pfam" id="PF05425">
    <property type="entry name" value="CopD"/>
    <property type="match status" value="1"/>
</dbReference>
<feature type="transmembrane region" description="Helical" evidence="6">
    <location>
        <begin position="131"/>
        <end position="152"/>
    </location>
</feature>
<evidence type="ECO:0000259" key="7">
    <source>
        <dbReference type="Pfam" id="PF05425"/>
    </source>
</evidence>
<name>A0A249KF58_9ACTN</name>
<evidence type="ECO:0000313" key="8">
    <source>
        <dbReference type="EMBL" id="ASY15438.1"/>
    </source>
</evidence>
<feature type="transmembrane region" description="Helical" evidence="6">
    <location>
        <begin position="388"/>
        <end position="415"/>
    </location>
</feature>
<protein>
    <submittedName>
        <fullName evidence="8">Cytochrome c oxidase caa3 assembly factor</fullName>
    </submittedName>
</protein>
<feature type="transmembrane region" description="Helical" evidence="6">
    <location>
        <begin position="358"/>
        <end position="382"/>
    </location>
</feature>
<keyword evidence="9" id="KW-1185">Reference proteome</keyword>
<reference evidence="8 9" key="1">
    <citation type="submission" date="2016-07" db="EMBL/GenBank/DDBJ databases">
        <title>High microdiversification within the ubiquitous acI lineage of Actinobacteria.</title>
        <authorList>
            <person name="Neuenschwander S.M."/>
            <person name="Salcher M."/>
            <person name="Ghai R."/>
            <person name="Pernthaler J."/>
        </authorList>
    </citation>
    <scope>NUCLEOTIDE SEQUENCE [LARGE SCALE GENOMIC DNA]</scope>
    <source>
        <strain evidence="8">MMS-IA-56</strain>
    </source>
</reference>
<evidence type="ECO:0000256" key="6">
    <source>
        <dbReference type="SAM" id="Phobius"/>
    </source>
</evidence>
<feature type="transmembrane region" description="Helical" evidence="6">
    <location>
        <begin position="326"/>
        <end position="346"/>
    </location>
</feature>
<dbReference type="PANTHER" id="PTHR34820:SF4">
    <property type="entry name" value="INNER MEMBRANE PROTEIN YEBZ"/>
    <property type="match status" value="1"/>
</dbReference>
<feature type="transmembrane region" description="Helical" evidence="6">
    <location>
        <begin position="506"/>
        <end position="533"/>
    </location>
</feature>
<comment type="subcellular location">
    <subcellularLocation>
        <location evidence="1">Cell membrane</location>
        <topology evidence="1">Multi-pass membrane protein</topology>
    </subcellularLocation>
</comment>
<feature type="transmembrane region" description="Helical" evidence="6">
    <location>
        <begin position="553"/>
        <end position="579"/>
    </location>
</feature>
<gene>
    <name evidence="8" type="ORF">A1sIA56_00580</name>
</gene>
<dbReference type="InterPro" id="IPR008457">
    <property type="entry name" value="Cu-R_CopD_dom"/>
</dbReference>
<evidence type="ECO:0000256" key="1">
    <source>
        <dbReference type="ARBA" id="ARBA00004651"/>
    </source>
</evidence>
<accession>A0A249KF58</accession>
<dbReference type="RefSeq" id="WP_095673033.1">
    <property type="nucleotide sequence ID" value="NZ_CP016773.1"/>
</dbReference>
<keyword evidence="4 6" id="KW-1133">Transmembrane helix</keyword>
<organism evidence="8 9">
    <name type="scientific">Candidatus Planktophila sulfonica</name>
    <dbReference type="NCBI Taxonomy" id="1884904"/>
    <lineage>
        <taxon>Bacteria</taxon>
        <taxon>Bacillati</taxon>
        <taxon>Actinomycetota</taxon>
        <taxon>Actinomycetes</taxon>
        <taxon>Candidatus Nanopelagicales</taxon>
        <taxon>Candidatus Nanopelagicaceae</taxon>
        <taxon>Candidatus Planktophila</taxon>
    </lineage>
</organism>
<feature type="transmembrane region" description="Helical" evidence="6">
    <location>
        <begin position="227"/>
        <end position="247"/>
    </location>
</feature>
<feature type="domain" description="Copper resistance protein D" evidence="7">
    <location>
        <begin position="191"/>
        <end position="285"/>
    </location>
</feature>
<feature type="transmembrane region" description="Helical" evidence="6">
    <location>
        <begin position="473"/>
        <end position="494"/>
    </location>
</feature>
<keyword evidence="5 6" id="KW-0472">Membrane</keyword>
<proteinExistence type="predicted"/>
<feature type="transmembrane region" description="Helical" evidence="6">
    <location>
        <begin position="195"/>
        <end position="215"/>
    </location>
</feature>
<dbReference type="AlphaFoldDB" id="A0A249KF58"/>
<feature type="transmembrane region" description="Helical" evidence="6">
    <location>
        <begin position="20"/>
        <end position="40"/>
    </location>
</feature>
<dbReference type="InterPro" id="IPR032694">
    <property type="entry name" value="CopC/D"/>
</dbReference>
<dbReference type="Pfam" id="PF09678">
    <property type="entry name" value="Caa3_CtaG"/>
    <property type="match status" value="1"/>
</dbReference>
<dbReference type="GO" id="GO:0006825">
    <property type="term" value="P:copper ion transport"/>
    <property type="evidence" value="ECO:0007669"/>
    <property type="project" value="InterPro"/>
</dbReference>
<feature type="transmembrane region" description="Helical" evidence="6">
    <location>
        <begin position="267"/>
        <end position="285"/>
    </location>
</feature>
<sequence length="626" mass="67998">MNFLSGNLTSVEFLGTLNKSVSTLAAFAFIGCLLATSFLLPEHEGAFEKSSLALRKKLRIFGFIWLATSAFQIILTLANILGTSLLDAFDTTSLNSFLTQVDLGKYLGYQLALIAVVVLGINLVNKVLASTIFLGLSLIALVIPVFQSHSAASGSHSLAIGALVIHVAGLSLWVGGILALLLISSDDRTMALPRFSQLALWAAISVVVSGIASAWTRLNFEAAWSTGYARVILLKALLTLVLIFLGYRNRKTLLSSDKTGWNLMGRVLAIEALIMGVTVVLGSWLSSSQPPLAPNVKYSPALSIVGMATPEAPSFTRLLTAYNPDALFIGVLIILVALYIKGVIILKRRGDSWPVGRTIAFALGISALDFATSGGLGVYALFSFEYHMIAHMVIGMVAPIGIVLGAPITLALRTLPLGRTKDERGVRGMLIAFLHSRYSVILTNPLTALALFDGSLFVLYFTNLFGNLMQSHAGHLFMNIHFFLAGFLFFHVIIGIDPNPKKIPHIVRIVMLFAAMSIHAFFAISLLATTTLIDQGYYASLQTPWLTDLLADQHAAGAIAWGMGEVPIILALIATFIQWMRDDSREAKRIDRNEARLAAMGEPDELAQYNNYLSQLQRRDEREGKQ</sequence>
<evidence type="ECO:0000313" key="9">
    <source>
        <dbReference type="Proteomes" id="UP000217215"/>
    </source>
</evidence>
<evidence type="ECO:0000256" key="4">
    <source>
        <dbReference type="ARBA" id="ARBA00022989"/>
    </source>
</evidence>